<keyword evidence="6" id="KW-0564">Palmitate</keyword>
<evidence type="ECO:0000256" key="7">
    <source>
        <dbReference type="ARBA" id="ARBA00023288"/>
    </source>
</evidence>
<dbReference type="AlphaFoldDB" id="A0A561CF14"/>
<keyword evidence="7" id="KW-0449">Lipoprotein</keyword>
<dbReference type="RefSeq" id="WP_144568357.1">
    <property type="nucleotide sequence ID" value="NZ_VIVN01000024.1"/>
</dbReference>
<proteinExistence type="inferred from homology"/>
<evidence type="ECO:0000256" key="3">
    <source>
        <dbReference type="ARBA" id="ARBA00022544"/>
    </source>
</evidence>
<evidence type="ECO:0000313" key="10">
    <source>
        <dbReference type="EMBL" id="TWD89724.1"/>
    </source>
</evidence>
<dbReference type="GO" id="GO:0016020">
    <property type="term" value="C:membrane"/>
    <property type="evidence" value="ECO:0007669"/>
    <property type="project" value="UniProtKB-SubCell"/>
</dbReference>
<dbReference type="Pfam" id="PF05504">
    <property type="entry name" value="Spore_GerAC"/>
    <property type="match status" value="1"/>
</dbReference>
<evidence type="ECO:0000259" key="9">
    <source>
        <dbReference type="Pfam" id="PF25198"/>
    </source>
</evidence>
<keyword evidence="4" id="KW-0732">Signal</keyword>
<comment type="subcellular location">
    <subcellularLocation>
        <location evidence="1">Membrane</location>
        <topology evidence="1">Lipid-anchor</topology>
    </subcellularLocation>
</comment>
<feature type="domain" description="Spore germination GerAC-like C-terminal" evidence="8">
    <location>
        <begin position="210"/>
        <end position="374"/>
    </location>
</feature>
<dbReference type="Proteomes" id="UP000319671">
    <property type="component" value="Unassembled WGS sequence"/>
</dbReference>
<dbReference type="Gene3D" id="3.30.300.210">
    <property type="entry name" value="Nutrient germinant receptor protein C, domain 3"/>
    <property type="match status" value="1"/>
</dbReference>
<comment type="similarity">
    <text evidence="2">Belongs to the GerABKC lipoprotein family.</text>
</comment>
<dbReference type="InterPro" id="IPR046953">
    <property type="entry name" value="Spore_GerAC-like_C"/>
</dbReference>
<evidence type="ECO:0000256" key="2">
    <source>
        <dbReference type="ARBA" id="ARBA00007886"/>
    </source>
</evidence>
<dbReference type="GO" id="GO:0009847">
    <property type="term" value="P:spore germination"/>
    <property type="evidence" value="ECO:0007669"/>
    <property type="project" value="InterPro"/>
</dbReference>
<dbReference type="PROSITE" id="PS51257">
    <property type="entry name" value="PROKAR_LIPOPROTEIN"/>
    <property type="match status" value="1"/>
</dbReference>
<protein>
    <submittedName>
        <fullName evidence="10">Spore germination protein KC</fullName>
    </submittedName>
</protein>
<dbReference type="NCBIfam" id="TIGR02887">
    <property type="entry name" value="spore_ger_x_C"/>
    <property type="match status" value="1"/>
</dbReference>
<dbReference type="EMBL" id="VIVN01000024">
    <property type="protein sequence ID" value="TWD89724.1"/>
    <property type="molecule type" value="Genomic_DNA"/>
</dbReference>
<evidence type="ECO:0000256" key="1">
    <source>
        <dbReference type="ARBA" id="ARBA00004635"/>
    </source>
</evidence>
<keyword evidence="3" id="KW-0309">Germination</keyword>
<dbReference type="InterPro" id="IPR038501">
    <property type="entry name" value="Spore_GerAC_C_sf"/>
</dbReference>
<evidence type="ECO:0000313" key="11">
    <source>
        <dbReference type="Proteomes" id="UP000319671"/>
    </source>
</evidence>
<sequence>MKKAIIFSVVICMLFLTGCWSRVEINERSFVSTILVDKGKNGNIDVTLTFPLPNRLATGQSGGTLSLGKPYATLTYSGTNISQAFHKMQVDLPRKISFGQAKLLIIGQEMAKEGITKILEFIIREPSLNINLAMFVAPGKAKNIINMVPTFERSQTRILLGFTKNEIALLTTPKDFLETVNGDMAVSILKVGKRKMVSENGKKVVWVGTDGVALFKNYKMVGKLTPYEGRGALWLRNTIKRALVTIYSPTDHKEVNLTVLQASAKIHPSKNEPYTFDVNVNVEDDLSELDSTIDLAKEINIKKLELIAEKDIRERIEAAFTASKKAGADAFQFGEYLSWYKPKIWKKSERNWSSLYQDKVKLNIHVNLKIKRKGTENNPFWTKELSP</sequence>
<dbReference type="PANTHER" id="PTHR35789">
    <property type="entry name" value="SPORE GERMINATION PROTEIN B3"/>
    <property type="match status" value="1"/>
</dbReference>
<name>A0A561CF14_9BACI</name>
<evidence type="ECO:0000256" key="6">
    <source>
        <dbReference type="ARBA" id="ARBA00023139"/>
    </source>
</evidence>
<dbReference type="Pfam" id="PF25198">
    <property type="entry name" value="Spore_GerAC_N"/>
    <property type="match status" value="1"/>
</dbReference>
<dbReference type="PANTHER" id="PTHR35789:SF1">
    <property type="entry name" value="SPORE GERMINATION PROTEIN B3"/>
    <property type="match status" value="1"/>
</dbReference>
<feature type="domain" description="Spore germination protein N-terminal" evidence="9">
    <location>
        <begin position="22"/>
        <end position="176"/>
    </location>
</feature>
<evidence type="ECO:0000256" key="5">
    <source>
        <dbReference type="ARBA" id="ARBA00023136"/>
    </source>
</evidence>
<organism evidence="10 11">
    <name type="scientific">Neobacillus bataviensis</name>
    <dbReference type="NCBI Taxonomy" id="220685"/>
    <lineage>
        <taxon>Bacteria</taxon>
        <taxon>Bacillati</taxon>
        <taxon>Bacillota</taxon>
        <taxon>Bacilli</taxon>
        <taxon>Bacillales</taxon>
        <taxon>Bacillaceae</taxon>
        <taxon>Neobacillus</taxon>
    </lineage>
</organism>
<reference evidence="10 11" key="1">
    <citation type="submission" date="2019-06" db="EMBL/GenBank/DDBJ databases">
        <title>Sorghum-associated microbial communities from plants grown in Nebraska, USA.</title>
        <authorList>
            <person name="Schachtman D."/>
        </authorList>
    </citation>
    <scope>NUCLEOTIDE SEQUENCE [LARGE SCALE GENOMIC DNA]</scope>
    <source>
        <strain evidence="10 11">2482</strain>
    </source>
</reference>
<accession>A0A561CF14</accession>
<evidence type="ECO:0000259" key="8">
    <source>
        <dbReference type="Pfam" id="PF05504"/>
    </source>
</evidence>
<gene>
    <name evidence="10" type="ORF">FB550_12429</name>
</gene>
<comment type="caution">
    <text evidence="10">The sequence shown here is derived from an EMBL/GenBank/DDBJ whole genome shotgun (WGS) entry which is preliminary data.</text>
</comment>
<evidence type="ECO:0000256" key="4">
    <source>
        <dbReference type="ARBA" id="ARBA00022729"/>
    </source>
</evidence>
<keyword evidence="5" id="KW-0472">Membrane</keyword>
<keyword evidence="11" id="KW-1185">Reference proteome</keyword>
<dbReference type="InterPro" id="IPR057336">
    <property type="entry name" value="GerAC_N"/>
</dbReference>
<dbReference type="InterPro" id="IPR008844">
    <property type="entry name" value="Spore_GerAC-like"/>
</dbReference>